<proteinExistence type="predicted"/>
<sequence length="98" mass="10164">MREGSNSLSPFLRGEGWGEGLLSTHEIFAAPVPPHPDCARAQSDLSPQAGRGEESHLAPNVVLPNSAFCVDGCERQYCGGASTTPPSSAAACQPQRGS</sequence>
<dbReference type="EMBL" id="FMAE01000006">
    <property type="protein sequence ID" value="SCB41369.1"/>
    <property type="molecule type" value="Genomic_DNA"/>
</dbReference>
<accession>A0A1C3WN21</accession>
<evidence type="ECO:0000313" key="2">
    <source>
        <dbReference type="EMBL" id="SCB41369.1"/>
    </source>
</evidence>
<evidence type="ECO:0000256" key="1">
    <source>
        <dbReference type="SAM" id="MobiDB-lite"/>
    </source>
</evidence>
<name>A0A1C3WN21_9BRAD</name>
<organism evidence="2 3">
    <name type="scientific">Bradyrhizobium yuanmingense</name>
    <dbReference type="NCBI Taxonomy" id="108015"/>
    <lineage>
        <taxon>Bacteria</taxon>
        <taxon>Pseudomonadati</taxon>
        <taxon>Pseudomonadota</taxon>
        <taxon>Alphaproteobacteria</taxon>
        <taxon>Hyphomicrobiales</taxon>
        <taxon>Nitrobacteraceae</taxon>
        <taxon>Bradyrhizobium</taxon>
    </lineage>
</organism>
<protein>
    <submittedName>
        <fullName evidence="2">Uncharacterized protein</fullName>
    </submittedName>
</protein>
<evidence type="ECO:0000313" key="3">
    <source>
        <dbReference type="Proteomes" id="UP000183174"/>
    </source>
</evidence>
<feature type="region of interest" description="Disordered" evidence="1">
    <location>
        <begin position="28"/>
        <end position="58"/>
    </location>
</feature>
<gene>
    <name evidence="2" type="ORF">GA0061099_1006527</name>
</gene>
<dbReference type="AlphaFoldDB" id="A0A1C3WN21"/>
<dbReference type="Proteomes" id="UP000183174">
    <property type="component" value="Unassembled WGS sequence"/>
</dbReference>
<reference evidence="2 3" key="1">
    <citation type="submission" date="2016-08" db="EMBL/GenBank/DDBJ databases">
        <authorList>
            <person name="Seilhamer J.J."/>
        </authorList>
    </citation>
    <scope>NUCLEOTIDE SEQUENCE [LARGE SCALE GENOMIC DNA]</scope>
    <source>
        <strain evidence="2 3">CCBAU 10071</strain>
    </source>
</reference>